<evidence type="ECO:0000256" key="1">
    <source>
        <dbReference type="SAM" id="Coils"/>
    </source>
</evidence>
<dbReference type="Pfam" id="PF04977">
    <property type="entry name" value="DivIC"/>
    <property type="match status" value="1"/>
</dbReference>
<protein>
    <submittedName>
        <fullName evidence="4">Septum formation initiator</fullName>
    </submittedName>
</protein>
<evidence type="ECO:0000256" key="3">
    <source>
        <dbReference type="SAM" id="Phobius"/>
    </source>
</evidence>
<evidence type="ECO:0000313" key="4">
    <source>
        <dbReference type="EMBL" id="AKK05431.1"/>
    </source>
</evidence>
<reference evidence="5" key="2">
    <citation type="submission" date="2015-05" db="EMBL/GenBank/DDBJ databases">
        <title>Complete genome sequence of Corynebacterium mustelae DSM 45274, isolated from various tissues of a male ferret with lethal sepsis.</title>
        <authorList>
            <person name="Ruckert C."/>
            <person name="Albersmeier A."/>
            <person name="Winkler A."/>
            <person name="Tauch A."/>
        </authorList>
    </citation>
    <scope>NUCLEOTIDE SEQUENCE [LARGE SCALE GENOMIC DNA]</scope>
    <source>
        <strain evidence="5">DSM 45274</strain>
    </source>
</reference>
<dbReference type="OrthoDB" id="5187715at2"/>
<dbReference type="STRING" id="571915.CMUST_05470"/>
<keyword evidence="5" id="KW-1185">Reference proteome</keyword>
<evidence type="ECO:0000313" key="5">
    <source>
        <dbReference type="Proteomes" id="UP000035199"/>
    </source>
</evidence>
<keyword evidence="3" id="KW-0472">Membrane</keyword>
<dbReference type="Proteomes" id="UP000035199">
    <property type="component" value="Chromosome"/>
</dbReference>
<feature type="transmembrane region" description="Helical" evidence="3">
    <location>
        <begin position="32"/>
        <end position="55"/>
    </location>
</feature>
<gene>
    <name evidence="4" type="ORF">CMUST_05470</name>
</gene>
<feature type="coiled-coil region" evidence="1">
    <location>
        <begin position="58"/>
        <end position="92"/>
    </location>
</feature>
<feature type="region of interest" description="Disordered" evidence="2">
    <location>
        <begin position="154"/>
        <end position="202"/>
    </location>
</feature>
<keyword evidence="3" id="KW-0812">Transmembrane</keyword>
<proteinExistence type="predicted"/>
<dbReference type="PATRIC" id="fig|571915.4.peg.1160"/>
<dbReference type="InterPro" id="IPR007060">
    <property type="entry name" value="FtsL/DivIC"/>
</dbReference>
<dbReference type="KEGG" id="cmv:CMUST_05470"/>
<name>A0A0G3GW74_9CORY</name>
<reference evidence="4 5" key="1">
    <citation type="journal article" date="2015" name="Genome Announc.">
        <title>Complete Genome Sequence of the Type Strain Corynebacterium mustelae DSM 45274, Isolated from Various Tissues of a Male Ferret with Lethal Sepsis.</title>
        <authorList>
            <person name="Ruckert C."/>
            <person name="Eimer J."/>
            <person name="Winkler A."/>
            <person name="Tauch A."/>
        </authorList>
    </citation>
    <scope>NUCLEOTIDE SEQUENCE [LARGE SCALE GENOMIC DNA]</scope>
    <source>
        <strain evidence="4 5">DSM 45274</strain>
    </source>
</reference>
<keyword evidence="3" id="KW-1133">Transmembrane helix</keyword>
<sequence>MAQKFLRNVPIESRENRAEGTERSIRLPRIRLGYGPLAIVIFVIIIVLVMITVPLRNYMEQRAEIARLNASISHLTEQKQTIEAEIDKFQSKEYVREQARMRLGVIEPGEIAFRIIDPALENNRQTGESLHANDGSGDAWFNILWDSITTPEALETEETQAEPAGNLPLAPDPNAPVEPETPREASGSEVPAVEPPVGAPAQ</sequence>
<feature type="compositionally biased region" description="Pro residues" evidence="2">
    <location>
        <begin position="193"/>
        <end position="202"/>
    </location>
</feature>
<accession>A0A0G3GW74</accession>
<dbReference type="AlphaFoldDB" id="A0A0G3GW74"/>
<organism evidence="4 5">
    <name type="scientific">Corynebacterium mustelae</name>
    <dbReference type="NCBI Taxonomy" id="571915"/>
    <lineage>
        <taxon>Bacteria</taxon>
        <taxon>Bacillati</taxon>
        <taxon>Actinomycetota</taxon>
        <taxon>Actinomycetes</taxon>
        <taxon>Mycobacteriales</taxon>
        <taxon>Corynebacteriaceae</taxon>
        <taxon>Corynebacterium</taxon>
    </lineage>
</organism>
<keyword evidence="1" id="KW-0175">Coiled coil</keyword>
<evidence type="ECO:0000256" key="2">
    <source>
        <dbReference type="SAM" id="MobiDB-lite"/>
    </source>
</evidence>
<dbReference type="EMBL" id="CP011542">
    <property type="protein sequence ID" value="AKK05431.1"/>
    <property type="molecule type" value="Genomic_DNA"/>
</dbReference>
<dbReference type="RefSeq" id="WP_083987422.1">
    <property type="nucleotide sequence ID" value="NZ_CP011542.1"/>
</dbReference>